<evidence type="ECO:0000313" key="1">
    <source>
        <dbReference type="EMBL" id="MRS61969.1"/>
    </source>
</evidence>
<dbReference type="Proteomes" id="UP000441754">
    <property type="component" value="Unassembled WGS sequence"/>
</dbReference>
<reference evidence="1 2" key="1">
    <citation type="journal article" date="2018" name="Antonie Van Leeuwenhoek">
        <title>Larkinella terrae sp. nov., isolated from soil on Jeju Island, South Korea.</title>
        <authorList>
            <person name="Ten L.N."/>
            <person name="Jeon J."/>
            <person name="Park S.J."/>
            <person name="Park S."/>
            <person name="Lee S.Y."/>
            <person name="Kim M.K."/>
            <person name="Jung H.Y."/>
        </authorList>
    </citation>
    <scope>NUCLEOTIDE SEQUENCE [LARGE SCALE GENOMIC DNA]</scope>
    <source>
        <strain evidence="1 2">KCTC 52001</strain>
    </source>
</reference>
<proteinExistence type="predicted"/>
<dbReference type="SUPFAM" id="SSF54427">
    <property type="entry name" value="NTF2-like"/>
    <property type="match status" value="1"/>
</dbReference>
<dbReference type="Gene3D" id="3.10.450.50">
    <property type="match status" value="1"/>
</dbReference>
<evidence type="ECO:0000313" key="2">
    <source>
        <dbReference type="Proteomes" id="UP000441754"/>
    </source>
</evidence>
<sequence length="164" mass="18509">MKPVLFLLLALDLACAPPSQNGLPDGYETAAPAYLVLTQKALTYQADFDTEAWGQMLTDSIEFISPTGRAVWRGKPAVLAGWQQWRHQVGVDRIQLTDFTHLPVRVTEPSALWDKTGVHVVSYCKAHLSLVDGRQTDLFMNMCCHFDNTGHIDRYLFLYQPRSN</sequence>
<name>A0A7K0EJE6_9BACT</name>
<dbReference type="EMBL" id="WJXZ01000006">
    <property type="protein sequence ID" value="MRS61969.1"/>
    <property type="molecule type" value="Genomic_DNA"/>
</dbReference>
<evidence type="ECO:0008006" key="3">
    <source>
        <dbReference type="Google" id="ProtNLM"/>
    </source>
</evidence>
<gene>
    <name evidence="1" type="ORF">GJJ30_11780</name>
</gene>
<dbReference type="InterPro" id="IPR032710">
    <property type="entry name" value="NTF2-like_dom_sf"/>
</dbReference>
<dbReference type="AlphaFoldDB" id="A0A7K0EJE6"/>
<keyword evidence="2" id="KW-1185">Reference proteome</keyword>
<organism evidence="1 2">
    <name type="scientific">Larkinella terrae</name>
    <dbReference type="NCBI Taxonomy" id="2025311"/>
    <lineage>
        <taxon>Bacteria</taxon>
        <taxon>Pseudomonadati</taxon>
        <taxon>Bacteroidota</taxon>
        <taxon>Cytophagia</taxon>
        <taxon>Cytophagales</taxon>
        <taxon>Spirosomataceae</taxon>
        <taxon>Larkinella</taxon>
    </lineage>
</organism>
<dbReference type="RefSeq" id="WP_154175355.1">
    <property type="nucleotide sequence ID" value="NZ_WJXZ01000006.1"/>
</dbReference>
<accession>A0A7K0EJE6</accession>
<dbReference type="OrthoDB" id="952704at2"/>
<protein>
    <recommendedName>
        <fullName evidence="3">Nuclear transport factor 2 family protein</fullName>
    </recommendedName>
</protein>
<comment type="caution">
    <text evidence="1">The sequence shown here is derived from an EMBL/GenBank/DDBJ whole genome shotgun (WGS) entry which is preliminary data.</text>
</comment>